<evidence type="ECO:0000313" key="3">
    <source>
        <dbReference type="Proteomes" id="UP000692954"/>
    </source>
</evidence>
<evidence type="ECO:0000313" key="2">
    <source>
        <dbReference type="EMBL" id="CAD8085357.1"/>
    </source>
</evidence>
<comment type="caution">
    <text evidence="2">The sequence shown here is derived from an EMBL/GenBank/DDBJ whole genome shotgun (WGS) entry which is preliminary data.</text>
</comment>
<dbReference type="AlphaFoldDB" id="A0A8S1MWI0"/>
<feature type="transmembrane region" description="Helical" evidence="1">
    <location>
        <begin position="136"/>
        <end position="159"/>
    </location>
</feature>
<keyword evidence="1" id="KW-0472">Membrane</keyword>
<feature type="transmembrane region" description="Helical" evidence="1">
    <location>
        <begin position="101"/>
        <end position="124"/>
    </location>
</feature>
<reference evidence="2" key="1">
    <citation type="submission" date="2021-01" db="EMBL/GenBank/DDBJ databases">
        <authorList>
            <consortium name="Genoscope - CEA"/>
            <person name="William W."/>
        </authorList>
    </citation>
    <scope>NUCLEOTIDE SEQUENCE</scope>
</reference>
<feature type="transmembrane region" description="Helical" evidence="1">
    <location>
        <begin position="165"/>
        <end position="185"/>
    </location>
</feature>
<feature type="transmembrane region" description="Helical" evidence="1">
    <location>
        <begin position="45"/>
        <end position="64"/>
    </location>
</feature>
<sequence length="196" mass="22338">MAEEAAFDFLSISSFIGLSWCYTMLFGTQQYFLGQTFLQVTQTSIYFQVGQILAATYCTWKLYKQSKAGIQQDYDIYIKTVISLGFWLLVFEILLFEDIPFIILVFINFFIGAGLGGLYSVLLEALMEKHFPVQELAIGSIFAAVAGTVAITITMILVIPQFLEYGFQISCYLMIIPFCYIAVFYKTKFKRFEAEA</sequence>
<keyword evidence="1" id="KW-0812">Transmembrane</keyword>
<feature type="transmembrane region" description="Helical" evidence="1">
    <location>
        <begin position="7"/>
        <end position="25"/>
    </location>
</feature>
<accession>A0A8S1MWI0</accession>
<gene>
    <name evidence="2" type="ORF">PSON_ATCC_30995.1.T0480116</name>
</gene>
<dbReference type="Proteomes" id="UP000692954">
    <property type="component" value="Unassembled WGS sequence"/>
</dbReference>
<organism evidence="2 3">
    <name type="scientific">Paramecium sonneborni</name>
    <dbReference type="NCBI Taxonomy" id="65129"/>
    <lineage>
        <taxon>Eukaryota</taxon>
        <taxon>Sar</taxon>
        <taxon>Alveolata</taxon>
        <taxon>Ciliophora</taxon>
        <taxon>Intramacronucleata</taxon>
        <taxon>Oligohymenophorea</taxon>
        <taxon>Peniculida</taxon>
        <taxon>Parameciidae</taxon>
        <taxon>Paramecium</taxon>
    </lineage>
</organism>
<keyword evidence="1" id="KW-1133">Transmembrane helix</keyword>
<name>A0A8S1MWI0_9CILI</name>
<dbReference type="EMBL" id="CAJJDN010000048">
    <property type="protein sequence ID" value="CAD8085357.1"/>
    <property type="molecule type" value="Genomic_DNA"/>
</dbReference>
<proteinExistence type="predicted"/>
<keyword evidence="3" id="KW-1185">Reference proteome</keyword>
<protein>
    <submittedName>
        <fullName evidence="2">Uncharacterized protein</fullName>
    </submittedName>
</protein>
<evidence type="ECO:0000256" key="1">
    <source>
        <dbReference type="SAM" id="Phobius"/>
    </source>
</evidence>
<feature type="transmembrane region" description="Helical" evidence="1">
    <location>
        <begin position="76"/>
        <end position="95"/>
    </location>
</feature>